<dbReference type="Gene3D" id="2.10.260.10">
    <property type="match status" value="1"/>
</dbReference>
<dbReference type="PANTHER" id="PTHR37550">
    <property type="entry name" value="ANTITOXIN VAPB1"/>
    <property type="match status" value="1"/>
</dbReference>
<dbReference type="Pfam" id="PF04014">
    <property type="entry name" value="MazE_antitoxin"/>
    <property type="match status" value="1"/>
</dbReference>
<feature type="domain" description="SpoVT-AbrB" evidence="4">
    <location>
        <begin position="3"/>
        <end position="44"/>
    </location>
</feature>
<evidence type="ECO:0000313" key="5">
    <source>
        <dbReference type="EMBL" id="KIS36338.1"/>
    </source>
</evidence>
<dbReference type="Proteomes" id="UP000238866">
    <property type="component" value="Unassembled WGS sequence"/>
</dbReference>
<comment type="similarity">
    <text evidence="1">Belongs to the VapB family.</text>
</comment>
<evidence type="ECO:0000259" key="4">
    <source>
        <dbReference type="PROSITE" id="PS51740"/>
    </source>
</evidence>
<comment type="caution">
    <text evidence="5">The sequence shown here is derived from an EMBL/GenBank/DDBJ whole genome shotgun (WGS) entry which is preliminary data.</text>
</comment>
<evidence type="ECO:0000256" key="3">
    <source>
        <dbReference type="PROSITE-ProRule" id="PRU01076"/>
    </source>
</evidence>
<dbReference type="Proteomes" id="UP000050700">
    <property type="component" value="Unassembled WGS sequence"/>
</dbReference>
<dbReference type="RefSeq" id="WP_005656316.1">
    <property type="nucleotide sequence ID" value="NZ_AP018771.1"/>
</dbReference>
<dbReference type="InterPro" id="IPR007159">
    <property type="entry name" value="SpoVT-AbrB_dom"/>
</dbReference>
<dbReference type="SMART" id="SM00966">
    <property type="entry name" value="SpoVT_AbrB"/>
    <property type="match status" value="1"/>
</dbReference>
<dbReference type="InterPro" id="IPR037914">
    <property type="entry name" value="SpoVT-AbrB_sf"/>
</dbReference>
<dbReference type="KEGG" id="hic:NTHIC486_00668"/>
<proteinExistence type="inferred from homology"/>
<keyword evidence="3" id="KW-0238">DNA-binding</keyword>
<dbReference type="EMBL" id="NEBD01000029">
    <property type="protein sequence ID" value="PRJ24481.1"/>
    <property type="molecule type" value="Genomic_DNA"/>
</dbReference>
<dbReference type="AlphaFoldDB" id="A0A0D0IJ44"/>
<dbReference type="InterPro" id="IPR051734">
    <property type="entry name" value="VapB_TA_antitoxins"/>
</dbReference>
<reference evidence="5 8" key="1">
    <citation type="submission" date="2014-05" db="EMBL/GenBank/DDBJ databases">
        <title>Methylome analysis of the phasevarions of Haemophilus influenzae.</title>
        <authorList>
            <person name="Atack J.M."/>
            <person name="Fox K.L."/>
            <person name="Power P.M."/>
            <person name="Clark T."/>
            <person name="Jurcisek J."/>
            <person name="Korlach J."/>
            <person name="Bakaletz L.O."/>
            <person name="Jennings M.P."/>
        </authorList>
    </citation>
    <scope>NUCLEOTIDE SEQUENCE [LARGE SCALE GENOMIC DNA]</scope>
    <source>
        <strain evidence="5 8">1209</strain>
    </source>
</reference>
<evidence type="ECO:0000313" key="7">
    <source>
        <dbReference type="EMBL" id="PRM18482.1"/>
    </source>
</evidence>
<dbReference type="PATRIC" id="fig|727.529.peg.623"/>
<evidence type="ECO:0000313" key="10">
    <source>
        <dbReference type="Proteomes" id="UP000238866"/>
    </source>
</evidence>
<dbReference type="PROSITE" id="PS51740">
    <property type="entry name" value="SPOVT_ABRB"/>
    <property type="match status" value="1"/>
</dbReference>
<dbReference type="EMBL" id="JMQP01000002">
    <property type="protein sequence ID" value="KIS36338.1"/>
    <property type="molecule type" value="Genomic_DNA"/>
</dbReference>
<evidence type="ECO:0000313" key="9">
    <source>
        <dbReference type="Proteomes" id="UP000238753"/>
    </source>
</evidence>
<keyword evidence="2" id="KW-1277">Toxin-antitoxin system</keyword>
<accession>A0A0D0IJ44</accession>
<dbReference type="OMA" id="HITRVFQ"/>
<dbReference type="GO" id="GO:0003677">
    <property type="term" value="F:DNA binding"/>
    <property type="evidence" value="ECO:0007669"/>
    <property type="project" value="UniProtKB-UniRule"/>
</dbReference>
<evidence type="ECO:0000313" key="8">
    <source>
        <dbReference type="Proteomes" id="UP000050700"/>
    </source>
</evidence>
<reference evidence="6 9" key="2">
    <citation type="submission" date="2017-04" db="EMBL/GenBank/DDBJ databases">
        <title>Haemophilus influenzae in COPD genome sequencing project.</title>
        <authorList>
            <person name="Murphy T.F."/>
            <person name="Kong Y."/>
            <person name="Nadendla S."/>
            <person name="Tettelin H."/>
            <person name="Pettigrew M."/>
        </authorList>
    </citation>
    <scope>NUCLEOTIDE SEQUENCE [LARGE SCALE GENOMIC DNA]</scope>
    <source>
        <strain evidence="7 10">13P36H1</strain>
        <strain evidence="6 9">39P1H1</strain>
    </source>
</reference>
<gene>
    <name evidence="5" type="primary">vapB1</name>
    <name evidence="6" type="synonym">vapB1_2</name>
    <name evidence="6" type="ORF">BV056_00817</name>
    <name evidence="7" type="ORF">BVZ99_00992</name>
    <name evidence="5" type="ORF">NTHI1209_01982</name>
</gene>
<dbReference type="PANTHER" id="PTHR37550:SF3">
    <property type="entry name" value="ANTITOXIN VAPB1"/>
    <property type="match status" value="1"/>
</dbReference>
<evidence type="ECO:0000256" key="2">
    <source>
        <dbReference type="ARBA" id="ARBA00022649"/>
    </source>
</evidence>
<dbReference type="SUPFAM" id="SSF89447">
    <property type="entry name" value="AbrB/MazE/MraZ-like"/>
    <property type="match status" value="1"/>
</dbReference>
<organism evidence="5 8">
    <name type="scientific">Haemophilus influenzae</name>
    <dbReference type="NCBI Taxonomy" id="727"/>
    <lineage>
        <taxon>Bacteria</taxon>
        <taxon>Pseudomonadati</taxon>
        <taxon>Pseudomonadota</taxon>
        <taxon>Gammaproteobacteria</taxon>
        <taxon>Pasteurellales</taxon>
        <taxon>Pasteurellaceae</taxon>
        <taxon>Haemophilus</taxon>
    </lineage>
</organism>
<dbReference type="EMBL" id="MZLD01000047">
    <property type="protein sequence ID" value="PRM18482.1"/>
    <property type="molecule type" value="Genomic_DNA"/>
</dbReference>
<sequence>MLAKVFQSGNSQAVRIPMDFRFDVDTVEIFRKENGDVVLRPVSKKTDDFLALFEGFDETFIQALEARDDLPPQERENL</sequence>
<evidence type="ECO:0000313" key="6">
    <source>
        <dbReference type="EMBL" id="PRJ24481.1"/>
    </source>
</evidence>
<evidence type="ECO:0000256" key="1">
    <source>
        <dbReference type="ARBA" id="ARBA00007924"/>
    </source>
</evidence>
<name>A0A0D0IJ44_HAEIF</name>
<protein>
    <submittedName>
        <fullName evidence="5">Antitoxin VapB1</fullName>
    </submittedName>
</protein>